<protein>
    <submittedName>
        <fullName evidence="2">Protein SHOOT GRAVITROPISM 6</fullName>
    </submittedName>
</protein>
<evidence type="ECO:0000313" key="2">
    <source>
        <dbReference type="EMBL" id="KAL0457614.1"/>
    </source>
</evidence>
<dbReference type="Pfam" id="PF23210">
    <property type="entry name" value="HEAT_Maestro_2"/>
    <property type="match status" value="1"/>
</dbReference>
<accession>A0AAW2XUL2</accession>
<feature type="non-terminal residue" evidence="2">
    <location>
        <position position="137"/>
    </location>
</feature>
<evidence type="ECO:0000259" key="1">
    <source>
        <dbReference type="Pfam" id="PF23210"/>
    </source>
</evidence>
<dbReference type="PANTHER" id="PTHR23120:SF0">
    <property type="entry name" value="MAESTRO HEAT-LIKE REPEAT FAMILY MEMBER 1"/>
    <property type="match status" value="1"/>
</dbReference>
<reference evidence="2" key="2">
    <citation type="journal article" date="2024" name="Plant">
        <title>Genomic evolution and insights into agronomic trait innovations of Sesamum species.</title>
        <authorList>
            <person name="Miao H."/>
            <person name="Wang L."/>
            <person name="Qu L."/>
            <person name="Liu H."/>
            <person name="Sun Y."/>
            <person name="Le M."/>
            <person name="Wang Q."/>
            <person name="Wei S."/>
            <person name="Zheng Y."/>
            <person name="Lin W."/>
            <person name="Duan Y."/>
            <person name="Cao H."/>
            <person name="Xiong S."/>
            <person name="Wang X."/>
            <person name="Wei L."/>
            <person name="Li C."/>
            <person name="Ma Q."/>
            <person name="Ju M."/>
            <person name="Zhao R."/>
            <person name="Li G."/>
            <person name="Mu C."/>
            <person name="Tian Q."/>
            <person name="Mei H."/>
            <person name="Zhang T."/>
            <person name="Gao T."/>
            <person name="Zhang H."/>
        </authorList>
    </citation>
    <scope>NUCLEOTIDE SEQUENCE</scope>
    <source>
        <strain evidence="2">KEN1</strain>
    </source>
</reference>
<comment type="caution">
    <text evidence="2">The sequence shown here is derived from an EMBL/GenBank/DDBJ whole genome shotgun (WGS) entry which is preliminary data.</text>
</comment>
<proteinExistence type="predicted"/>
<name>A0AAW2XUL2_9LAMI</name>
<sequence>MKAYVSDPEDLKQDPSYQETWDDMIINFVAESLDVIQDVDWVISLGNSFAKQYELYSSDDEHSALLHRCLGILLQKVHDRSYVRAKIDWMYMQANIALPVNRLGLAKAIGLVAASHLDTVLDKLKDILDNVGDSIFK</sequence>
<dbReference type="GO" id="GO:0005737">
    <property type="term" value="C:cytoplasm"/>
    <property type="evidence" value="ECO:0007669"/>
    <property type="project" value="TreeGrafter"/>
</dbReference>
<organism evidence="2">
    <name type="scientific">Sesamum latifolium</name>
    <dbReference type="NCBI Taxonomy" id="2727402"/>
    <lineage>
        <taxon>Eukaryota</taxon>
        <taxon>Viridiplantae</taxon>
        <taxon>Streptophyta</taxon>
        <taxon>Embryophyta</taxon>
        <taxon>Tracheophyta</taxon>
        <taxon>Spermatophyta</taxon>
        <taxon>Magnoliopsida</taxon>
        <taxon>eudicotyledons</taxon>
        <taxon>Gunneridae</taxon>
        <taxon>Pentapetalae</taxon>
        <taxon>asterids</taxon>
        <taxon>lamiids</taxon>
        <taxon>Lamiales</taxon>
        <taxon>Pedaliaceae</taxon>
        <taxon>Sesamum</taxon>
    </lineage>
</organism>
<dbReference type="InterPro" id="IPR045206">
    <property type="entry name" value="Maestro_heat-like_prot"/>
</dbReference>
<reference evidence="2" key="1">
    <citation type="submission" date="2020-06" db="EMBL/GenBank/DDBJ databases">
        <authorList>
            <person name="Li T."/>
            <person name="Hu X."/>
            <person name="Zhang T."/>
            <person name="Song X."/>
            <person name="Zhang H."/>
            <person name="Dai N."/>
            <person name="Sheng W."/>
            <person name="Hou X."/>
            <person name="Wei L."/>
        </authorList>
    </citation>
    <scope>NUCLEOTIDE SEQUENCE</scope>
    <source>
        <strain evidence="2">KEN1</strain>
        <tissue evidence="2">Leaf</tissue>
    </source>
</reference>
<dbReference type="EMBL" id="JACGWN010000002">
    <property type="protein sequence ID" value="KAL0457614.1"/>
    <property type="molecule type" value="Genomic_DNA"/>
</dbReference>
<feature type="domain" description="MROH2B-like HEAT-repeats" evidence="1">
    <location>
        <begin position="12"/>
        <end position="129"/>
    </location>
</feature>
<dbReference type="InterPro" id="IPR055408">
    <property type="entry name" value="HEAT_MROH2B-like"/>
</dbReference>
<dbReference type="PANTHER" id="PTHR23120">
    <property type="entry name" value="MAESTRO-RELATED HEAT DOMAIN-CONTAINING"/>
    <property type="match status" value="1"/>
</dbReference>
<gene>
    <name evidence="2" type="ORF">Slati_0388600</name>
</gene>
<dbReference type="AlphaFoldDB" id="A0AAW2XUL2"/>